<dbReference type="EMBL" id="JXLN01010235">
    <property type="protein sequence ID" value="KPM05382.1"/>
    <property type="molecule type" value="Genomic_DNA"/>
</dbReference>
<sequence>MGSELMRLIKKRNNYYSEIKADELRRRSSSRKPSKKGFNRLPQNEEESELVTRQSDDDQDGSDVLEDFSLSNRTNNK</sequence>
<reference evidence="2 3" key="1">
    <citation type="journal article" date="2015" name="Parasit. Vectors">
        <title>Draft genome of the scabies mite.</title>
        <authorList>
            <person name="Rider S.D.Jr."/>
            <person name="Morgan M.S."/>
            <person name="Arlian L.G."/>
        </authorList>
    </citation>
    <scope>NUCLEOTIDE SEQUENCE [LARGE SCALE GENOMIC DNA]</scope>
    <source>
        <strain evidence="2">Arlian Lab</strain>
    </source>
</reference>
<dbReference type="Proteomes" id="UP000616769">
    <property type="component" value="Unassembled WGS sequence"/>
</dbReference>
<evidence type="ECO:0000256" key="1">
    <source>
        <dbReference type="SAM" id="MobiDB-lite"/>
    </source>
</evidence>
<dbReference type="VEuPathDB" id="VectorBase:SSCA001820"/>
<protein>
    <submittedName>
        <fullName evidence="2">Uncharacterized protein</fullName>
    </submittedName>
</protein>
<proteinExistence type="predicted"/>
<dbReference type="AlphaFoldDB" id="A0A132A2Y2"/>
<organism evidence="2 3">
    <name type="scientific">Sarcoptes scabiei</name>
    <name type="common">Itch mite</name>
    <name type="synonym">Acarus scabiei</name>
    <dbReference type="NCBI Taxonomy" id="52283"/>
    <lineage>
        <taxon>Eukaryota</taxon>
        <taxon>Metazoa</taxon>
        <taxon>Ecdysozoa</taxon>
        <taxon>Arthropoda</taxon>
        <taxon>Chelicerata</taxon>
        <taxon>Arachnida</taxon>
        <taxon>Acari</taxon>
        <taxon>Acariformes</taxon>
        <taxon>Sarcoptiformes</taxon>
        <taxon>Astigmata</taxon>
        <taxon>Psoroptidia</taxon>
        <taxon>Sarcoptoidea</taxon>
        <taxon>Sarcoptidae</taxon>
        <taxon>Sarcoptinae</taxon>
        <taxon>Sarcoptes</taxon>
    </lineage>
</organism>
<evidence type="ECO:0000313" key="3">
    <source>
        <dbReference type="Proteomes" id="UP000616769"/>
    </source>
</evidence>
<evidence type="ECO:0000313" key="2">
    <source>
        <dbReference type="EMBL" id="KPM05382.1"/>
    </source>
</evidence>
<feature type="compositionally biased region" description="Acidic residues" evidence="1">
    <location>
        <begin position="57"/>
        <end position="66"/>
    </location>
</feature>
<name>A0A132A2Y2_SARSC</name>
<dbReference type="OrthoDB" id="10018185at2759"/>
<gene>
    <name evidence="2" type="ORF">QR98_0038440</name>
</gene>
<accession>A0A132A2Y2</accession>
<feature type="region of interest" description="Disordered" evidence="1">
    <location>
        <begin position="23"/>
        <end position="77"/>
    </location>
</feature>
<comment type="caution">
    <text evidence="2">The sequence shown here is derived from an EMBL/GenBank/DDBJ whole genome shotgun (WGS) entry which is preliminary data.</text>
</comment>
<feature type="compositionally biased region" description="Basic residues" evidence="1">
    <location>
        <begin position="27"/>
        <end position="38"/>
    </location>
</feature>